<reference evidence="2 3" key="1">
    <citation type="journal article" date="2007" name="Nature">
        <title>Genome of the marsupial Monodelphis domestica reveals innovation in non-coding sequences.</title>
        <authorList>
            <person name="Mikkelsen T.S."/>
            <person name="Wakefield M.J."/>
            <person name="Aken B."/>
            <person name="Amemiya C.T."/>
            <person name="Chang J.L."/>
            <person name="Duke S."/>
            <person name="Garber M."/>
            <person name="Gentles A.J."/>
            <person name="Goodstadt L."/>
            <person name="Heger A."/>
            <person name="Jurka J."/>
            <person name="Kamal M."/>
            <person name="Mauceli E."/>
            <person name="Searle S.M."/>
            <person name="Sharpe T."/>
            <person name="Baker M.L."/>
            <person name="Batzer M.A."/>
            <person name="Benos P.V."/>
            <person name="Belov K."/>
            <person name="Clamp M."/>
            <person name="Cook A."/>
            <person name="Cuff J."/>
            <person name="Das R."/>
            <person name="Davidow L."/>
            <person name="Deakin J.E."/>
            <person name="Fazzari M.J."/>
            <person name="Glass J.L."/>
            <person name="Grabherr M."/>
            <person name="Greally J.M."/>
            <person name="Gu W."/>
            <person name="Hore T.A."/>
            <person name="Huttley G.A."/>
            <person name="Kleber M."/>
            <person name="Jirtle R.L."/>
            <person name="Koina E."/>
            <person name="Lee J.T."/>
            <person name="Mahony S."/>
            <person name="Marra M.A."/>
            <person name="Miller R.D."/>
            <person name="Nicholls R.D."/>
            <person name="Oda M."/>
            <person name="Papenfuss A.T."/>
            <person name="Parra Z.E."/>
            <person name="Pollock D.D."/>
            <person name="Ray D.A."/>
            <person name="Schein J.E."/>
            <person name="Speed T.P."/>
            <person name="Thompson K."/>
            <person name="VandeBerg J.L."/>
            <person name="Wade C.M."/>
            <person name="Walker J.A."/>
            <person name="Waters P.D."/>
            <person name="Webber C."/>
            <person name="Weidman J.R."/>
            <person name="Xie X."/>
            <person name="Zody M.C."/>
            <person name="Baldwin J."/>
            <person name="Abdouelleil A."/>
            <person name="Abdulkadir J."/>
            <person name="Abebe A."/>
            <person name="Abera B."/>
            <person name="Abreu J."/>
            <person name="Acer S.C."/>
            <person name="Aftuck L."/>
            <person name="Alexander A."/>
            <person name="An P."/>
            <person name="Anderson E."/>
            <person name="Anderson S."/>
            <person name="Arachi H."/>
            <person name="Azer M."/>
            <person name="Bachantsang P."/>
            <person name="Barry A."/>
            <person name="Bayul T."/>
            <person name="Berlin A."/>
            <person name="Bessette D."/>
            <person name="Bloom T."/>
            <person name="Bloom T."/>
            <person name="Boguslavskiy L."/>
            <person name="Bonnet C."/>
            <person name="Boukhgalter B."/>
            <person name="Bourzgui I."/>
            <person name="Brown A."/>
            <person name="Cahill P."/>
            <person name="Channer S."/>
            <person name="Cheshatsang Y."/>
            <person name="Chuda L."/>
            <person name="Citroen M."/>
            <person name="Collymore A."/>
            <person name="Cooke P."/>
            <person name="Costello M."/>
            <person name="D'Aco K."/>
            <person name="Daza R."/>
            <person name="De Haan G."/>
            <person name="DeGray S."/>
            <person name="DeMaso C."/>
            <person name="Dhargay N."/>
            <person name="Dooley K."/>
            <person name="Dooley E."/>
            <person name="Doricent M."/>
            <person name="Dorje P."/>
            <person name="Dorjee K."/>
            <person name="Dupes A."/>
            <person name="Elong R."/>
            <person name="Falk J."/>
            <person name="Farina A."/>
            <person name="Faro S."/>
            <person name="Ferguson D."/>
            <person name="Fisher S."/>
            <person name="Foley C.D."/>
            <person name="Franke A."/>
            <person name="Friedrich D."/>
            <person name="Gadbois L."/>
            <person name="Gearin G."/>
            <person name="Gearin C.R."/>
            <person name="Giannoukos G."/>
            <person name="Goode T."/>
            <person name="Graham J."/>
            <person name="Grandbois E."/>
            <person name="Grewal S."/>
            <person name="Gyaltsen K."/>
            <person name="Hafez N."/>
            <person name="Hagos B."/>
            <person name="Hall J."/>
            <person name="Henson C."/>
            <person name="Hollinger A."/>
            <person name="Honan T."/>
            <person name="Huard M.D."/>
            <person name="Hughes L."/>
            <person name="Hurhula B."/>
            <person name="Husby M.E."/>
            <person name="Kamat A."/>
            <person name="Kanga B."/>
            <person name="Kashin S."/>
            <person name="Khazanovich D."/>
            <person name="Kisner P."/>
            <person name="Lance K."/>
            <person name="Lara M."/>
            <person name="Lee W."/>
            <person name="Lennon N."/>
            <person name="Letendre F."/>
            <person name="LeVine R."/>
            <person name="Lipovsky A."/>
            <person name="Liu X."/>
            <person name="Liu J."/>
            <person name="Liu S."/>
            <person name="Lokyitsang T."/>
            <person name="Lokyitsang Y."/>
            <person name="Lubonja R."/>
            <person name="Lui A."/>
            <person name="MacDonald P."/>
            <person name="Magnisalis V."/>
            <person name="Maru K."/>
            <person name="Matthews C."/>
            <person name="McCusker W."/>
            <person name="McDonough S."/>
            <person name="Mehta T."/>
            <person name="Meldrim J."/>
            <person name="Meneus L."/>
            <person name="Mihai O."/>
            <person name="Mihalev A."/>
            <person name="Mihova T."/>
            <person name="Mittelman R."/>
            <person name="Mlenga V."/>
            <person name="Montmayeur A."/>
            <person name="Mulrain L."/>
            <person name="Navidi A."/>
            <person name="Naylor J."/>
            <person name="Negash T."/>
            <person name="Nguyen T."/>
            <person name="Nguyen N."/>
            <person name="Nicol R."/>
            <person name="Norbu C."/>
            <person name="Norbu N."/>
            <person name="Novod N."/>
            <person name="O'Neill B."/>
            <person name="Osman S."/>
            <person name="Markiewicz E."/>
            <person name="Oyono O.L."/>
            <person name="Patti C."/>
            <person name="Phunkhang P."/>
            <person name="Pierre F."/>
            <person name="Priest M."/>
            <person name="Raghuraman S."/>
            <person name="Rege F."/>
            <person name="Reyes R."/>
            <person name="Rise C."/>
            <person name="Rogov P."/>
            <person name="Ross K."/>
            <person name="Ryan E."/>
            <person name="Settipalli S."/>
            <person name="Shea T."/>
            <person name="Sherpa N."/>
            <person name="Shi L."/>
            <person name="Shih D."/>
            <person name="Sparrow T."/>
            <person name="Spaulding J."/>
            <person name="Stalker J."/>
            <person name="Stange-Thomann N."/>
            <person name="Stavropoulos S."/>
            <person name="Stone C."/>
            <person name="Strader C."/>
            <person name="Tesfaye S."/>
            <person name="Thomson T."/>
            <person name="Thoulutsang Y."/>
            <person name="Thoulutsang D."/>
            <person name="Topham K."/>
            <person name="Topping I."/>
            <person name="Tsamla T."/>
            <person name="Vassiliev H."/>
            <person name="Vo A."/>
            <person name="Wangchuk T."/>
            <person name="Wangdi T."/>
            <person name="Weiand M."/>
            <person name="Wilkinson J."/>
            <person name="Wilson A."/>
            <person name="Yadav S."/>
            <person name="Young G."/>
            <person name="Yu Q."/>
            <person name="Zembek L."/>
            <person name="Zhong D."/>
            <person name="Zimmer A."/>
            <person name="Zwirko Z."/>
            <person name="Jaffe D.B."/>
            <person name="Alvarez P."/>
            <person name="Brockman W."/>
            <person name="Butler J."/>
            <person name="Chin C."/>
            <person name="Gnerre S."/>
            <person name="MacCallum I."/>
            <person name="Graves J.A."/>
            <person name="Ponting C.P."/>
            <person name="Breen M."/>
            <person name="Samollow P.B."/>
            <person name="Lander E.S."/>
            <person name="Lindblad-Toh K."/>
        </authorList>
    </citation>
    <scope>NUCLEOTIDE SEQUENCE [LARGE SCALE GENOMIC DNA]</scope>
</reference>
<accession>F6ZS53</accession>
<dbReference type="InParanoid" id="F6ZS53"/>
<dbReference type="Proteomes" id="UP000002280">
    <property type="component" value="Chromosome 1"/>
</dbReference>
<dbReference type="PROSITE" id="PS50222">
    <property type="entry name" value="EF_HAND_2"/>
    <property type="match status" value="2"/>
</dbReference>
<keyword evidence="3" id="KW-1185">Reference proteome</keyword>
<dbReference type="GO" id="GO:0048240">
    <property type="term" value="P:sperm capacitation"/>
    <property type="evidence" value="ECO:0000318"/>
    <property type="project" value="GO_Central"/>
</dbReference>
<reference evidence="2" key="3">
    <citation type="submission" date="2025-09" db="UniProtKB">
        <authorList>
            <consortium name="Ensembl"/>
        </authorList>
    </citation>
    <scope>IDENTIFICATION</scope>
</reference>
<dbReference type="RefSeq" id="XP_003339588.1">
    <property type="nucleotide sequence ID" value="XM_003339540.4"/>
</dbReference>
<dbReference type="GO" id="GO:0005509">
    <property type="term" value="F:calcium ion binding"/>
    <property type="evidence" value="ECO:0007669"/>
    <property type="project" value="Ensembl"/>
</dbReference>
<dbReference type="GeneID" id="100619658"/>
<dbReference type="PANTHER" id="PTHR47065:SF1">
    <property type="entry name" value="EF-HAND CALCIUM-BINDING DOMAIN-CONTAINING PROTEIN 9"/>
    <property type="match status" value="1"/>
</dbReference>
<dbReference type="PANTHER" id="PTHR47065">
    <property type="entry name" value="EF-HAND CALCIUM-BINDING DOMAIN-CONTAINING PROTEIN 9"/>
    <property type="match status" value="1"/>
</dbReference>
<name>F6ZS53_MONDO</name>
<feature type="domain" description="EF-hand" evidence="1">
    <location>
        <begin position="136"/>
        <end position="171"/>
    </location>
</feature>
<gene>
    <name evidence="2" type="primary">EFCAB9</name>
</gene>
<dbReference type="InterPro" id="IPR042798">
    <property type="entry name" value="EFCAB9"/>
</dbReference>
<evidence type="ECO:0000313" key="2">
    <source>
        <dbReference type="Ensembl" id="ENSMODP00000007878.3"/>
    </source>
</evidence>
<dbReference type="InterPro" id="IPR011992">
    <property type="entry name" value="EF-hand-dom_pair"/>
</dbReference>
<dbReference type="GO" id="GO:0030317">
    <property type="term" value="P:flagellated sperm motility"/>
    <property type="evidence" value="ECO:0000318"/>
    <property type="project" value="GO_Central"/>
</dbReference>
<evidence type="ECO:0000313" key="3">
    <source>
        <dbReference type="Proteomes" id="UP000002280"/>
    </source>
</evidence>
<dbReference type="GeneTree" id="ENSGT00390000007501"/>
<dbReference type="STRING" id="13616.ENSMODP00000007878"/>
<dbReference type="InterPro" id="IPR002048">
    <property type="entry name" value="EF_hand_dom"/>
</dbReference>
<dbReference type="GO" id="GO:0061891">
    <property type="term" value="F:calcium ion sensor activity"/>
    <property type="evidence" value="ECO:0000318"/>
    <property type="project" value="GO_Central"/>
</dbReference>
<dbReference type="AlphaFoldDB" id="F6ZS53"/>
<reference evidence="2" key="2">
    <citation type="submission" date="2025-08" db="UniProtKB">
        <authorList>
            <consortium name="Ensembl"/>
        </authorList>
    </citation>
    <scope>IDENTIFICATION</scope>
</reference>
<feature type="domain" description="EF-hand" evidence="1">
    <location>
        <begin position="59"/>
        <end position="94"/>
    </location>
</feature>
<dbReference type="Ensembl" id="ENSMODT00000008037.4">
    <property type="protein sequence ID" value="ENSMODP00000007878.3"/>
    <property type="gene ID" value="ENSMODG00000006348.4"/>
</dbReference>
<dbReference type="GO" id="GO:0097228">
    <property type="term" value="C:sperm principal piece"/>
    <property type="evidence" value="ECO:0000318"/>
    <property type="project" value="GO_Central"/>
</dbReference>
<dbReference type="CTD" id="285588"/>
<dbReference type="OrthoDB" id="186625at2759"/>
<dbReference type="Gene3D" id="1.10.238.10">
    <property type="entry name" value="EF-hand"/>
    <property type="match status" value="1"/>
</dbReference>
<dbReference type="OMA" id="FEMYRFL"/>
<organism evidence="2 3">
    <name type="scientific">Monodelphis domestica</name>
    <name type="common">Gray short-tailed opossum</name>
    <dbReference type="NCBI Taxonomy" id="13616"/>
    <lineage>
        <taxon>Eukaryota</taxon>
        <taxon>Metazoa</taxon>
        <taxon>Chordata</taxon>
        <taxon>Craniata</taxon>
        <taxon>Vertebrata</taxon>
        <taxon>Euteleostomi</taxon>
        <taxon>Mammalia</taxon>
        <taxon>Metatheria</taxon>
        <taxon>Didelphimorphia</taxon>
        <taxon>Didelphidae</taxon>
        <taxon>Monodelphis</taxon>
    </lineage>
</organism>
<dbReference type="GO" id="GO:0036128">
    <property type="term" value="C:CatSper complex"/>
    <property type="evidence" value="ECO:0007669"/>
    <property type="project" value="Ensembl"/>
</dbReference>
<evidence type="ECO:0000259" key="1">
    <source>
        <dbReference type="PROSITE" id="PS50222"/>
    </source>
</evidence>
<dbReference type="SUPFAM" id="SSF47473">
    <property type="entry name" value="EF-hand"/>
    <property type="match status" value="1"/>
</dbReference>
<protein>
    <submittedName>
        <fullName evidence="2">EF-hand calcium binding domain 9</fullName>
    </submittedName>
</protein>
<sequence length="205" mass="25292">MKLKKGSFLWYLYLDKIYCLLSLRNTRILMEYFKILDVHRRNALNDVVFYHFLRHVTDMSKNQIMTVFDMLDWDATGEIGIDEFYLVICILLSHENHLEEQFIFRHSRSVFELMDKEGELRIRLSQFEDFRFLFNIKKQEMVQIFKNFDVTGDDRLNYKEFKLFTVFCVEKYHERIKAQKTRSRTQKQKSLFEKWREEQKTKLHR</sequence>
<dbReference type="KEGG" id="mdo:100619658"/>
<dbReference type="HOGENOM" id="CLU_106342_0_0_1"/>
<dbReference type="Bgee" id="ENSMODG00000006348">
    <property type="expression patterns" value="Expressed in spermatocyte and 2 other cell types or tissues"/>
</dbReference>
<dbReference type="eggNOG" id="KOG0027">
    <property type="taxonomic scope" value="Eukaryota"/>
</dbReference>
<proteinExistence type="predicted"/>
<dbReference type="GO" id="GO:0005737">
    <property type="term" value="C:cytoplasm"/>
    <property type="evidence" value="ECO:0000318"/>
    <property type="project" value="GO_Central"/>
</dbReference>